<keyword evidence="2" id="KW-1185">Reference proteome</keyword>
<gene>
    <name evidence="1" type="ORF">DFQ45_10754</name>
</gene>
<dbReference type="AlphaFoldDB" id="A0A4R6TZP8"/>
<organism evidence="1 2">
    <name type="scientific">Thiopseudomonas denitrificans</name>
    <dbReference type="NCBI Taxonomy" id="1501432"/>
    <lineage>
        <taxon>Bacteria</taxon>
        <taxon>Pseudomonadati</taxon>
        <taxon>Pseudomonadota</taxon>
        <taxon>Gammaproteobacteria</taxon>
        <taxon>Pseudomonadales</taxon>
        <taxon>Pseudomonadaceae</taxon>
        <taxon>Thiopseudomonas</taxon>
    </lineage>
</organism>
<dbReference type="Proteomes" id="UP000294575">
    <property type="component" value="Unassembled WGS sequence"/>
</dbReference>
<protein>
    <submittedName>
        <fullName evidence="1">Uncharacterized protein</fullName>
    </submittedName>
</protein>
<evidence type="ECO:0000313" key="1">
    <source>
        <dbReference type="EMBL" id="TDQ37549.1"/>
    </source>
</evidence>
<sequence length="44" mass="5227">MTNPVYDAQIQSVEANMQYPSWIERGSDETTYGIRPRYTQCRNR</sequence>
<dbReference type="EMBL" id="SNYK01000007">
    <property type="protein sequence ID" value="TDQ37549.1"/>
    <property type="molecule type" value="Genomic_DNA"/>
</dbReference>
<comment type="caution">
    <text evidence="1">The sequence shown here is derived from an EMBL/GenBank/DDBJ whole genome shotgun (WGS) entry which is preliminary data.</text>
</comment>
<proteinExistence type="predicted"/>
<name>A0A4R6TZP8_9GAMM</name>
<evidence type="ECO:0000313" key="2">
    <source>
        <dbReference type="Proteomes" id="UP000294575"/>
    </source>
</evidence>
<accession>A0A4R6TZP8</accession>
<reference evidence="1 2" key="1">
    <citation type="submission" date="2019-03" db="EMBL/GenBank/DDBJ databases">
        <title>Genomic Encyclopedia of Type Strains, Phase IV (KMG-IV): sequencing the most valuable type-strain genomes for metagenomic binning, comparative biology and taxonomic classification.</title>
        <authorList>
            <person name="Goeker M."/>
        </authorList>
    </citation>
    <scope>NUCLEOTIDE SEQUENCE [LARGE SCALE GENOMIC DNA]</scope>
    <source>
        <strain evidence="1 2">DSM 28679</strain>
    </source>
</reference>